<dbReference type="InterPro" id="IPR038765">
    <property type="entry name" value="Papain-like_cys_pep_sf"/>
</dbReference>
<dbReference type="Pfam" id="PF01471">
    <property type="entry name" value="PG_binding_1"/>
    <property type="match status" value="2"/>
</dbReference>
<evidence type="ECO:0000256" key="1">
    <source>
        <dbReference type="SAM" id="MobiDB-lite"/>
    </source>
</evidence>
<proteinExistence type="predicted"/>
<gene>
    <name evidence="4" type="ORF">DSM104329_05034</name>
</gene>
<sequence>MSCVTSACRLAVGASAALAVAAAPAQAARTIERGDHGDAVRALQRALGQPPDGAFGPGTKRAVVRFQRRHGLTADGVVGPSTWTAILAARKRHSPLRSASSRGTSARPRVAHRGPAVRTLQRKLGLGADGVFGPQTRAAVKRFQARHGLTADGVVGPATWTALGIGGHPPVLKADRAGGAATAPSGRGASGALQRAVAAANRIDPLPYKYGGGHRSFTDTGYDCSGSVSYVLHAAGLLRTPKDSSQLMSYGAPGRGRHITIYANPGHAYMTIDGRRFDTSGDAAGRWQSDLRSSAGYTVRHPPGY</sequence>
<feature type="domain" description="Peptidoglycan binding-like" evidence="3">
    <location>
        <begin position="40"/>
        <end position="86"/>
    </location>
</feature>
<feature type="signal peptide" evidence="2">
    <location>
        <begin position="1"/>
        <end position="27"/>
    </location>
</feature>
<feature type="chain" id="PRO_5039129687" description="Peptidoglycan binding-like domain-containing protein" evidence="2">
    <location>
        <begin position="28"/>
        <end position="305"/>
    </location>
</feature>
<evidence type="ECO:0000256" key="2">
    <source>
        <dbReference type="SAM" id="SignalP"/>
    </source>
</evidence>
<organism evidence="4 5">
    <name type="scientific">Capillimicrobium parvum</name>
    <dbReference type="NCBI Taxonomy" id="2884022"/>
    <lineage>
        <taxon>Bacteria</taxon>
        <taxon>Bacillati</taxon>
        <taxon>Actinomycetota</taxon>
        <taxon>Thermoleophilia</taxon>
        <taxon>Solirubrobacterales</taxon>
        <taxon>Capillimicrobiaceae</taxon>
        <taxon>Capillimicrobium</taxon>
    </lineage>
</organism>
<dbReference type="AlphaFoldDB" id="A0A9E6Y1X7"/>
<evidence type="ECO:0000313" key="4">
    <source>
        <dbReference type="EMBL" id="UGS38604.1"/>
    </source>
</evidence>
<feature type="domain" description="Peptidoglycan binding-like" evidence="3">
    <location>
        <begin position="114"/>
        <end position="163"/>
    </location>
</feature>
<protein>
    <recommendedName>
        <fullName evidence="3">Peptidoglycan binding-like domain-containing protein</fullName>
    </recommendedName>
</protein>
<dbReference type="Gene3D" id="1.10.101.10">
    <property type="entry name" value="PGBD-like superfamily/PGBD"/>
    <property type="match status" value="2"/>
</dbReference>
<evidence type="ECO:0000259" key="3">
    <source>
        <dbReference type="Pfam" id="PF01471"/>
    </source>
</evidence>
<reference evidence="4" key="1">
    <citation type="journal article" date="2022" name="Int. J. Syst. Evol. Microbiol.">
        <title>Pseudomonas aegrilactucae sp. nov. and Pseudomonas morbosilactucae sp. nov., pathogens causing bacterial rot of lettuce in Japan.</title>
        <authorList>
            <person name="Sawada H."/>
            <person name="Fujikawa T."/>
            <person name="Satou M."/>
        </authorList>
    </citation>
    <scope>NUCLEOTIDE SEQUENCE</scope>
    <source>
        <strain evidence="4">0166_1</strain>
    </source>
</reference>
<name>A0A9E6Y1X7_9ACTN</name>
<feature type="region of interest" description="Disordered" evidence="1">
    <location>
        <begin position="94"/>
        <end position="114"/>
    </location>
</feature>
<dbReference type="InterPro" id="IPR002477">
    <property type="entry name" value="Peptidoglycan-bd-like"/>
</dbReference>
<accession>A0A9E6Y1X7</accession>
<dbReference type="SUPFAM" id="SSF54001">
    <property type="entry name" value="Cysteine proteinases"/>
    <property type="match status" value="1"/>
</dbReference>
<dbReference type="SUPFAM" id="SSF47090">
    <property type="entry name" value="PGBD-like"/>
    <property type="match status" value="2"/>
</dbReference>
<dbReference type="PANTHER" id="PTHR41533">
    <property type="entry name" value="L,D-TRANSPEPTIDASE HI_1667-RELATED"/>
    <property type="match status" value="1"/>
</dbReference>
<dbReference type="Proteomes" id="UP001162834">
    <property type="component" value="Chromosome"/>
</dbReference>
<dbReference type="KEGG" id="sbae:DSM104329_05034"/>
<keyword evidence="5" id="KW-1185">Reference proteome</keyword>
<keyword evidence="2" id="KW-0732">Signal</keyword>
<evidence type="ECO:0000313" key="5">
    <source>
        <dbReference type="Proteomes" id="UP001162834"/>
    </source>
</evidence>
<dbReference type="InterPro" id="IPR036366">
    <property type="entry name" value="PGBDSf"/>
</dbReference>
<dbReference type="Gene3D" id="3.90.1720.10">
    <property type="entry name" value="endopeptidase domain like (from Nostoc punctiforme)"/>
    <property type="match status" value="1"/>
</dbReference>
<dbReference type="PANTHER" id="PTHR41533:SF1">
    <property type="entry name" value="L,D-TRANSPEPTIDASE YCBB-RELATED"/>
    <property type="match status" value="1"/>
</dbReference>
<dbReference type="InterPro" id="IPR052905">
    <property type="entry name" value="LD-transpeptidase_YkuD-like"/>
</dbReference>
<dbReference type="EMBL" id="CP087164">
    <property type="protein sequence ID" value="UGS38604.1"/>
    <property type="molecule type" value="Genomic_DNA"/>
</dbReference>
<dbReference type="InterPro" id="IPR036365">
    <property type="entry name" value="PGBD-like_sf"/>
</dbReference>